<dbReference type="InterPro" id="IPR000568">
    <property type="entry name" value="ATP_synth_F0_asu"/>
</dbReference>
<gene>
    <name evidence="13" type="primary">ATP6</name>
</gene>
<dbReference type="SUPFAM" id="SSF81336">
    <property type="entry name" value="F1F0 ATP synthase subunit A"/>
    <property type="match status" value="1"/>
</dbReference>
<dbReference type="CDD" id="cd00310">
    <property type="entry name" value="ATP-synt_Fo_a_6"/>
    <property type="match status" value="1"/>
</dbReference>
<dbReference type="GO" id="GO:0005743">
    <property type="term" value="C:mitochondrial inner membrane"/>
    <property type="evidence" value="ECO:0007669"/>
    <property type="project" value="UniProtKB-SubCell"/>
</dbReference>
<evidence type="ECO:0000256" key="5">
    <source>
        <dbReference type="ARBA" id="ARBA00022692"/>
    </source>
</evidence>
<dbReference type="PROSITE" id="PS00449">
    <property type="entry name" value="ATPASE_A"/>
    <property type="match status" value="1"/>
</dbReference>
<keyword evidence="7 12" id="KW-1133">Transmembrane helix</keyword>
<keyword evidence="10" id="KW-0066">ATP synthesis</keyword>
<keyword evidence="5 12" id="KW-0812">Transmembrane</keyword>
<feature type="transmembrane region" description="Helical" evidence="12">
    <location>
        <begin position="15"/>
        <end position="34"/>
    </location>
</feature>
<proteinExistence type="inferred from homology"/>
<dbReference type="PANTHER" id="PTHR11410:SF0">
    <property type="entry name" value="ATP SYNTHASE SUBUNIT A"/>
    <property type="match status" value="1"/>
</dbReference>
<dbReference type="AlphaFoldDB" id="A0A8E8PE87"/>
<keyword evidence="4" id="KW-0138">CF(0)</keyword>
<dbReference type="GO" id="GO:0046933">
    <property type="term" value="F:proton-transporting ATP synthase activity, rotational mechanism"/>
    <property type="evidence" value="ECO:0007669"/>
    <property type="project" value="TreeGrafter"/>
</dbReference>
<organism evidence="13">
    <name type="scientific">Planorbella pilsbryi</name>
    <dbReference type="NCBI Taxonomy" id="2823525"/>
    <lineage>
        <taxon>Eukaryota</taxon>
        <taxon>Metazoa</taxon>
        <taxon>Spiralia</taxon>
        <taxon>Lophotrochozoa</taxon>
        <taxon>Mollusca</taxon>
        <taxon>Gastropoda</taxon>
        <taxon>Heterobranchia</taxon>
        <taxon>Euthyneura</taxon>
        <taxon>Panpulmonata</taxon>
        <taxon>Hygrophila</taxon>
        <taxon>Lymnaeoidea</taxon>
        <taxon>Planorbidae</taxon>
        <taxon>Planorbella</taxon>
    </lineage>
</organism>
<comment type="subcellular location">
    <subcellularLocation>
        <location evidence="1">Membrane</location>
        <topology evidence="1">Multi-pass membrane protein</topology>
    </subcellularLocation>
    <subcellularLocation>
        <location evidence="11">Mitochondrion inner membrane</location>
        <topology evidence="11">Multi-pass membrane protein</topology>
    </subcellularLocation>
</comment>
<comment type="similarity">
    <text evidence="2">Belongs to the ATPase A chain family.</text>
</comment>
<dbReference type="EMBL" id="MW889961">
    <property type="protein sequence ID" value="QWE50981.1"/>
    <property type="molecule type" value="Genomic_DNA"/>
</dbReference>
<keyword evidence="3" id="KW-0813">Transport</keyword>
<feature type="transmembrane region" description="Helical" evidence="12">
    <location>
        <begin position="180"/>
        <end position="205"/>
    </location>
</feature>
<accession>A0A8E8PE87</accession>
<evidence type="ECO:0000256" key="3">
    <source>
        <dbReference type="ARBA" id="ARBA00022448"/>
    </source>
</evidence>
<evidence type="ECO:0000256" key="12">
    <source>
        <dbReference type="SAM" id="Phobius"/>
    </source>
</evidence>
<dbReference type="Gene3D" id="1.20.120.220">
    <property type="entry name" value="ATP synthase, F0 complex, subunit A"/>
    <property type="match status" value="1"/>
</dbReference>
<reference evidence="13" key="1">
    <citation type="submission" date="2021-04" db="EMBL/GenBank/DDBJ databases">
        <title>The complete mitochondrial genome and complete nuclear rRNA repeat of the file ramshorn snail Planorbella pilsbryi (Mollusca: Gastropoda: Planorbidae).</title>
        <authorList>
            <person name="Rempel E.M."/>
            <person name="Marcus J.M."/>
            <person name="Detwiler J.T."/>
        </authorList>
    </citation>
    <scope>NUCLEOTIDE SEQUENCE</scope>
</reference>
<dbReference type="Pfam" id="PF00119">
    <property type="entry name" value="ATP-synt_A"/>
    <property type="match status" value="1"/>
</dbReference>
<evidence type="ECO:0000256" key="4">
    <source>
        <dbReference type="ARBA" id="ARBA00022547"/>
    </source>
</evidence>
<dbReference type="PANTHER" id="PTHR11410">
    <property type="entry name" value="ATP SYNTHASE SUBUNIT A"/>
    <property type="match status" value="1"/>
</dbReference>
<evidence type="ECO:0000256" key="7">
    <source>
        <dbReference type="ARBA" id="ARBA00022989"/>
    </source>
</evidence>
<dbReference type="InterPro" id="IPR023011">
    <property type="entry name" value="ATP_synth_F0_asu_AS"/>
</dbReference>
<name>A0A8E8PE87_9GAST</name>
<dbReference type="PRINTS" id="PR00123">
    <property type="entry name" value="ATPASEA"/>
</dbReference>
<evidence type="ECO:0000256" key="1">
    <source>
        <dbReference type="ARBA" id="ARBA00004141"/>
    </source>
</evidence>
<keyword evidence="8" id="KW-0406">Ion transport</keyword>
<evidence type="ECO:0000256" key="9">
    <source>
        <dbReference type="ARBA" id="ARBA00023136"/>
    </source>
</evidence>
<feature type="transmembrane region" description="Helical" evidence="12">
    <location>
        <begin position="123"/>
        <end position="144"/>
    </location>
</feature>
<evidence type="ECO:0000256" key="10">
    <source>
        <dbReference type="ARBA" id="ARBA00023310"/>
    </source>
</evidence>
<feature type="transmembrane region" description="Helical" evidence="12">
    <location>
        <begin position="150"/>
        <end position="168"/>
    </location>
</feature>
<dbReference type="GO" id="GO:0045259">
    <property type="term" value="C:proton-transporting ATP synthase complex"/>
    <property type="evidence" value="ECO:0007669"/>
    <property type="project" value="UniProtKB-KW"/>
</dbReference>
<evidence type="ECO:0000256" key="6">
    <source>
        <dbReference type="ARBA" id="ARBA00022781"/>
    </source>
</evidence>
<sequence>MFSDLFSSLDGCTSMFSWVITMLMILIFFSKSFVFSMNSMMITFLAKLGYGNKKILPFSLFIIVLFFFLISMNLLGLTPFTFSMTSSLWFASSLALLIWLMLIMSGFFFSFKKSLAHLVPSGAPLILTPFLVLIETISILIRPLTLTVRLIANISAGHIVLSLIANCLTSLNHSSMIMVLLVSVGYNMFEVFVCFIQAYIFTLLLKLYSVEHPFK</sequence>
<dbReference type="InterPro" id="IPR045083">
    <property type="entry name" value="ATP_synth_F0_asu_bact/mt"/>
</dbReference>
<keyword evidence="13" id="KW-0496">Mitochondrion</keyword>
<evidence type="ECO:0000256" key="2">
    <source>
        <dbReference type="ARBA" id="ARBA00006810"/>
    </source>
</evidence>
<feature type="transmembrane region" description="Helical" evidence="12">
    <location>
        <begin position="88"/>
        <end position="111"/>
    </location>
</feature>
<evidence type="ECO:0000256" key="8">
    <source>
        <dbReference type="ARBA" id="ARBA00023065"/>
    </source>
</evidence>
<dbReference type="NCBIfam" id="TIGR01131">
    <property type="entry name" value="ATP_synt_6_or_A"/>
    <property type="match status" value="1"/>
</dbReference>
<evidence type="ECO:0000313" key="13">
    <source>
        <dbReference type="EMBL" id="QWE50981.1"/>
    </source>
</evidence>
<feature type="transmembrane region" description="Helical" evidence="12">
    <location>
        <begin position="55"/>
        <end position="76"/>
    </location>
</feature>
<keyword evidence="9 12" id="KW-0472">Membrane</keyword>
<keyword evidence="6" id="KW-0375">Hydrogen ion transport</keyword>
<geneLocation type="mitochondrion" evidence="13"/>
<evidence type="ECO:0000256" key="11">
    <source>
        <dbReference type="RuleBase" id="RU004450"/>
    </source>
</evidence>
<dbReference type="InterPro" id="IPR035908">
    <property type="entry name" value="F0_ATP_A_sf"/>
</dbReference>
<protein>
    <recommendedName>
        <fullName evidence="11">ATP synthase subunit a</fullName>
    </recommendedName>
</protein>